<evidence type="ECO:0000256" key="1">
    <source>
        <dbReference type="ARBA" id="ARBA00004651"/>
    </source>
</evidence>
<evidence type="ECO:0000256" key="7">
    <source>
        <dbReference type="RuleBase" id="RU363032"/>
    </source>
</evidence>
<keyword evidence="6 7" id="KW-0472">Membrane</keyword>
<proteinExistence type="inferred from homology"/>
<evidence type="ECO:0000256" key="2">
    <source>
        <dbReference type="ARBA" id="ARBA00022448"/>
    </source>
</evidence>
<reference evidence="10" key="1">
    <citation type="submission" date="2024-06" db="EMBL/GenBank/DDBJ databases">
        <title>Draft genome sequence of Microbacterium sp. strain A8/3-1, isolated from Oxytropis tragacanthoides Fisch. ex DC. Root nodules in the Altai region of Russia.</title>
        <authorList>
            <person name="Sazanova A."/>
            <person name="Guro P."/>
            <person name="Kuznetsova I."/>
            <person name="Belimov A."/>
            <person name="Safronova V."/>
        </authorList>
    </citation>
    <scope>NUCLEOTIDE SEQUENCE</scope>
    <source>
        <strain evidence="10">A8/3-1</strain>
    </source>
</reference>
<feature type="transmembrane region" description="Helical" evidence="7">
    <location>
        <begin position="149"/>
        <end position="167"/>
    </location>
</feature>
<dbReference type="CDD" id="cd06261">
    <property type="entry name" value="TM_PBP2"/>
    <property type="match status" value="1"/>
</dbReference>
<feature type="transmembrane region" description="Helical" evidence="7">
    <location>
        <begin position="120"/>
        <end position="143"/>
    </location>
</feature>
<keyword evidence="4 7" id="KW-0812">Transmembrane</keyword>
<dbReference type="PANTHER" id="PTHR43386:SF1">
    <property type="entry name" value="D,D-DIPEPTIDE TRANSPORT SYSTEM PERMEASE PROTEIN DDPC-RELATED"/>
    <property type="match status" value="1"/>
</dbReference>
<evidence type="ECO:0000256" key="4">
    <source>
        <dbReference type="ARBA" id="ARBA00022692"/>
    </source>
</evidence>
<feature type="transmembrane region" description="Helical" evidence="7">
    <location>
        <begin position="25"/>
        <end position="45"/>
    </location>
</feature>
<sequence>MTVTRELALAKVAGKRPARRRFGPAFWGGAGILGVILILAGWMSFWPMHDPFAASGTPLGGPSAEHFLGTDNLGRDTFTRLALAARTSLVISGAAALLGAVIGTFFGLIAGYVGGWVDAVIMRVVDAILALPAILVALVVGVVIGNGPWPLILALGLVFAPGFARVMRAPVIALRERDFVLAATLSGVRPHRVIAEHLLPNVLTPLFVQFASVASQVVLIEAALSYLGQGVQAPEPSAGRMISEFTRFMQLQPLLIILPSLVILLLSAGWNLLADGMQDYLAPRREPAFSLGGRSKRRLPRRAKTAASDSSTASAHDTRTEQSRTQQSRTEKRPS</sequence>
<gene>
    <name evidence="10" type="ORF">ABS642_15645</name>
</gene>
<accession>A0AAU7VTB6</accession>
<evidence type="ECO:0000259" key="9">
    <source>
        <dbReference type="PROSITE" id="PS50928"/>
    </source>
</evidence>
<organism evidence="10">
    <name type="scientific">Microbacterium sp. A8/3-1</name>
    <dbReference type="NCBI Taxonomy" id="3160749"/>
    <lineage>
        <taxon>Bacteria</taxon>
        <taxon>Bacillati</taxon>
        <taxon>Actinomycetota</taxon>
        <taxon>Actinomycetes</taxon>
        <taxon>Micrococcales</taxon>
        <taxon>Microbacteriaceae</taxon>
        <taxon>Microbacterium</taxon>
    </lineage>
</organism>
<evidence type="ECO:0000256" key="3">
    <source>
        <dbReference type="ARBA" id="ARBA00022475"/>
    </source>
</evidence>
<dbReference type="SUPFAM" id="SSF161098">
    <property type="entry name" value="MetI-like"/>
    <property type="match status" value="1"/>
</dbReference>
<dbReference type="InterPro" id="IPR000515">
    <property type="entry name" value="MetI-like"/>
</dbReference>
<keyword evidence="5 7" id="KW-1133">Transmembrane helix</keyword>
<feature type="compositionally biased region" description="Low complexity" evidence="8">
    <location>
        <begin position="305"/>
        <end position="315"/>
    </location>
</feature>
<evidence type="ECO:0000313" key="10">
    <source>
        <dbReference type="EMBL" id="XBX77332.1"/>
    </source>
</evidence>
<dbReference type="PANTHER" id="PTHR43386">
    <property type="entry name" value="OLIGOPEPTIDE TRANSPORT SYSTEM PERMEASE PROTEIN APPC"/>
    <property type="match status" value="1"/>
</dbReference>
<dbReference type="InterPro" id="IPR050366">
    <property type="entry name" value="BP-dependent_transpt_permease"/>
</dbReference>
<feature type="transmembrane region" description="Helical" evidence="7">
    <location>
        <begin position="89"/>
        <end position="113"/>
    </location>
</feature>
<feature type="transmembrane region" description="Helical" evidence="7">
    <location>
        <begin position="254"/>
        <end position="273"/>
    </location>
</feature>
<dbReference type="GO" id="GO:0055085">
    <property type="term" value="P:transmembrane transport"/>
    <property type="evidence" value="ECO:0007669"/>
    <property type="project" value="InterPro"/>
</dbReference>
<evidence type="ECO:0000256" key="8">
    <source>
        <dbReference type="SAM" id="MobiDB-lite"/>
    </source>
</evidence>
<name>A0AAU7VTB6_9MICO</name>
<dbReference type="AlphaFoldDB" id="A0AAU7VTB6"/>
<dbReference type="RefSeq" id="WP_350350824.1">
    <property type="nucleotide sequence ID" value="NZ_CP158357.1"/>
</dbReference>
<evidence type="ECO:0000256" key="5">
    <source>
        <dbReference type="ARBA" id="ARBA00022989"/>
    </source>
</evidence>
<dbReference type="EMBL" id="CP158357">
    <property type="protein sequence ID" value="XBX77332.1"/>
    <property type="molecule type" value="Genomic_DNA"/>
</dbReference>
<dbReference type="InterPro" id="IPR035906">
    <property type="entry name" value="MetI-like_sf"/>
</dbReference>
<feature type="region of interest" description="Disordered" evidence="8">
    <location>
        <begin position="291"/>
        <end position="335"/>
    </location>
</feature>
<comment type="similarity">
    <text evidence="7">Belongs to the binding-protein-dependent transport system permease family.</text>
</comment>
<comment type="subcellular location">
    <subcellularLocation>
        <location evidence="1 7">Cell membrane</location>
        <topology evidence="1 7">Multi-pass membrane protein</topology>
    </subcellularLocation>
</comment>
<protein>
    <submittedName>
        <fullName evidence="10">ABC transporter permease</fullName>
    </submittedName>
</protein>
<dbReference type="Gene3D" id="1.10.3720.10">
    <property type="entry name" value="MetI-like"/>
    <property type="match status" value="1"/>
</dbReference>
<keyword evidence="3" id="KW-1003">Cell membrane</keyword>
<feature type="domain" description="ABC transmembrane type-1" evidence="9">
    <location>
        <begin position="85"/>
        <end position="274"/>
    </location>
</feature>
<keyword evidence="2 7" id="KW-0813">Transport</keyword>
<dbReference type="GO" id="GO:0005886">
    <property type="term" value="C:plasma membrane"/>
    <property type="evidence" value="ECO:0007669"/>
    <property type="project" value="UniProtKB-SubCell"/>
</dbReference>
<dbReference type="PROSITE" id="PS50928">
    <property type="entry name" value="ABC_TM1"/>
    <property type="match status" value="1"/>
</dbReference>
<feature type="compositionally biased region" description="Basic residues" evidence="8">
    <location>
        <begin position="294"/>
        <end position="304"/>
    </location>
</feature>
<dbReference type="Pfam" id="PF00528">
    <property type="entry name" value="BPD_transp_1"/>
    <property type="match status" value="1"/>
</dbReference>
<evidence type="ECO:0000256" key="6">
    <source>
        <dbReference type="ARBA" id="ARBA00023136"/>
    </source>
</evidence>